<feature type="transmembrane region" description="Helical" evidence="1">
    <location>
        <begin position="58"/>
        <end position="76"/>
    </location>
</feature>
<dbReference type="STRING" id="570947.SAMN05421687_10236"/>
<gene>
    <name evidence="2" type="ORF">SAMN05421687_10236</name>
</gene>
<name>A0A1N7IRI8_9BACI</name>
<keyword evidence="1" id="KW-0812">Transmembrane</keyword>
<dbReference type="Proteomes" id="UP000187608">
    <property type="component" value="Unassembled WGS sequence"/>
</dbReference>
<evidence type="ECO:0000313" key="2">
    <source>
        <dbReference type="EMBL" id="SIS39698.1"/>
    </source>
</evidence>
<dbReference type="RefSeq" id="WP_076556956.1">
    <property type="nucleotide sequence ID" value="NZ_FTOC01000002.1"/>
</dbReference>
<keyword evidence="1" id="KW-1133">Transmembrane helix</keyword>
<accession>A0A1N7IRI8</accession>
<protein>
    <submittedName>
        <fullName evidence="2">Uncharacterized protein</fullName>
    </submittedName>
</protein>
<keyword evidence="3" id="KW-1185">Reference proteome</keyword>
<dbReference type="AlphaFoldDB" id="A0A1N7IRI8"/>
<reference evidence="3" key="1">
    <citation type="submission" date="2017-01" db="EMBL/GenBank/DDBJ databases">
        <authorList>
            <person name="Varghese N."/>
            <person name="Submissions S."/>
        </authorList>
    </citation>
    <scope>NUCLEOTIDE SEQUENCE [LARGE SCALE GENOMIC DNA]</scope>
    <source>
        <strain evidence="3">DSM 23127</strain>
    </source>
</reference>
<organism evidence="2 3">
    <name type="scientific">Salimicrobium flavidum</name>
    <dbReference type="NCBI Taxonomy" id="570947"/>
    <lineage>
        <taxon>Bacteria</taxon>
        <taxon>Bacillati</taxon>
        <taxon>Bacillota</taxon>
        <taxon>Bacilli</taxon>
        <taxon>Bacillales</taxon>
        <taxon>Bacillaceae</taxon>
        <taxon>Salimicrobium</taxon>
    </lineage>
</organism>
<proteinExistence type="predicted"/>
<evidence type="ECO:0000256" key="1">
    <source>
        <dbReference type="SAM" id="Phobius"/>
    </source>
</evidence>
<keyword evidence="1" id="KW-0472">Membrane</keyword>
<sequence length="101" mass="10787">MKKQTIAFLLVFVLAGLSGLHGVGHSEGFVFKTPGEISSASVQQEEELPMDAGVPSSVIIAAFFLLIAASGSARLVSIRRAVHLTPVFYEGGYLSVFYKRA</sequence>
<dbReference type="OrthoDB" id="9963732at2"/>
<evidence type="ECO:0000313" key="3">
    <source>
        <dbReference type="Proteomes" id="UP000187608"/>
    </source>
</evidence>
<dbReference type="EMBL" id="FTOC01000002">
    <property type="protein sequence ID" value="SIS39698.1"/>
    <property type="molecule type" value="Genomic_DNA"/>
</dbReference>